<dbReference type="SUPFAM" id="SSF56784">
    <property type="entry name" value="HAD-like"/>
    <property type="match status" value="1"/>
</dbReference>
<dbReference type="InterPro" id="IPR036412">
    <property type="entry name" value="HAD-like_sf"/>
</dbReference>
<dbReference type="Pfam" id="PF00533">
    <property type="entry name" value="BRCT"/>
    <property type="match status" value="1"/>
</dbReference>
<feature type="compositionally biased region" description="Low complexity" evidence="7">
    <location>
        <begin position="365"/>
        <end position="381"/>
    </location>
</feature>
<gene>
    <name evidence="10" type="primary">Piso0_001998</name>
    <name evidence="10" type="ORF">GNLVRS01_PISO0J02473g</name>
</gene>
<dbReference type="EMBL" id="FO082050">
    <property type="protein sequence ID" value="CCE82280.1"/>
    <property type="molecule type" value="Genomic_DNA"/>
</dbReference>
<dbReference type="InParanoid" id="G8YBE9"/>
<dbReference type="STRING" id="559304.G8YBE9"/>
<feature type="domain" description="BRCT" evidence="8">
    <location>
        <begin position="552"/>
        <end position="654"/>
    </location>
</feature>
<feature type="region of interest" description="Disordered" evidence="7">
    <location>
        <begin position="365"/>
        <end position="433"/>
    </location>
</feature>
<feature type="compositionally biased region" description="Basic and acidic residues" evidence="7">
    <location>
        <begin position="423"/>
        <end position="433"/>
    </location>
</feature>
<dbReference type="EC" id="3.1.3.16" evidence="6"/>
<dbReference type="GO" id="GO:0005634">
    <property type="term" value="C:nucleus"/>
    <property type="evidence" value="ECO:0007669"/>
    <property type="project" value="UniProtKB-SubCell"/>
</dbReference>
<comment type="catalytic activity">
    <reaction evidence="5 6">
        <text>O-phospho-L-threonyl-[protein] + H2O = L-threonyl-[protein] + phosphate</text>
        <dbReference type="Rhea" id="RHEA:47004"/>
        <dbReference type="Rhea" id="RHEA-COMP:11060"/>
        <dbReference type="Rhea" id="RHEA-COMP:11605"/>
        <dbReference type="ChEBI" id="CHEBI:15377"/>
        <dbReference type="ChEBI" id="CHEBI:30013"/>
        <dbReference type="ChEBI" id="CHEBI:43474"/>
        <dbReference type="ChEBI" id="CHEBI:61977"/>
        <dbReference type="EC" id="3.1.3.16"/>
    </reaction>
</comment>
<evidence type="ECO:0000256" key="1">
    <source>
        <dbReference type="ARBA" id="ARBA00004123"/>
    </source>
</evidence>
<accession>G8YBE9</accession>
<feature type="region of interest" description="Disordered" evidence="7">
    <location>
        <begin position="713"/>
        <end position="770"/>
    </location>
</feature>
<feature type="compositionally biased region" description="Acidic residues" evidence="7">
    <location>
        <begin position="713"/>
        <end position="734"/>
    </location>
</feature>
<dbReference type="PROSITE" id="PS50969">
    <property type="entry name" value="FCP1"/>
    <property type="match status" value="1"/>
</dbReference>
<evidence type="ECO:0000313" key="10">
    <source>
        <dbReference type="EMBL" id="CCE82280.1"/>
    </source>
</evidence>
<reference evidence="10 11" key="1">
    <citation type="journal article" date="2012" name="G3 (Bethesda)">
        <title>Pichia sorbitophila, an interspecies yeast hybrid reveals early steps of genome resolution following polyploidization.</title>
        <authorList>
            <person name="Leh Louis V."/>
            <person name="Despons L."/>
            <person name="Friedrich A."/>
            <person name="Martin T."/>
            <person name="Durrens P."/>
            <person name="Casaregola S."/>
            <person name="Neuveglise C."/>
            <person name="Fairhead C."/>
            <person name="Marck C."/>
            <person name="Cruz J.A."/>
            <person name="Straub M.L."/>
            <person name="Kugler V."/>
            <person name="Sacerdot C."/>
            <person name="Uzunov Z."/>
            <person name="Thierry A."/>
            <person name="Weiss S."/>
            <person name="Bleykasten C."/>
            <person name="De Montigny J."/>
            <person name="Jacques N."/>
            <person name="Jung P."/>
            <person name="Lemaire M."/>
            <person name="Mallet S."/>
            <person name="Morel G."/>
            <person name="Richard G.F."/>
            <person name="Sarkar A."/>
            <person name="Savel G."/>
            <person name="Schacherer J."/>
            <person name="Seret M.L."/>
            <person name="Talla E."/>
            <person name="Samson G."/>
            <person name="Jubin C."/>
            <person name="Poulain J."/>
            <person name="Vacherie B."/>
            <person name="Barbe V."/>
            <person name="Pelletier E."/>
            <person name="Sherman D.J."/>
            <person name="Westhof E."/>
            <person name="Weissenbach J."/>
            <person name="Baret P.V."/>
            <person name="Wincker P."/>
            <person name="Gaillardin C."/>
            <person name="Dujon B."/>
            <person name="Souciet J.L."/>
        </authorList>
    </citation>
    <scope>NUCLEOTIDE SEQUENCE [LARGE SCALE GENOMIC DNA]</scope>
    <source>
        <strain evidence="11">ATCC MYA-4447 / BCRC 22081 / CBS 7064 / NBRC 10061 / NRRL Y-12695</strain>
    </source>
</reference>
<evidence type="ECO:0000256" key="5">
    <source>
        <dbReference type="ARBA" id="ARBA00048336"/>
    </source>
</evidence>
<dbReference type="AlphaFoldDB" id="G8YBE9"/>
<feature type="compositionally biased region" description="Polar residues" evidence="7">
    <location>
        <begin position="474"/>
        <end position="483"/>
    </location>
</feature>
<protein>
    <recommendedName>
        <fullName evidence="6">RNA polymerase II subunit A C-terminal domain phosphatase</fullName>
        <ecNumber evidence="6">3.1.3.16</ecNumber>
    </recommendedName>
</protein>
<feature type="compositionally biased region" description="Polar residues" evidence="7">
    <location>
        <begin position="408"/>
        <end position="419"/>
    </location>
</feature>
<dbReference type="Gene3D" id="3.40.50.1000">
    <property type="entry name" value="HAD superfamily/HAD-like"/>
    <property type="match status" value="1"/>
</dbReference>
<evidence type="ECO:0000256" key="7">
    <source>
        <dbReference type="SAM" id="MobiDB-lite"/>
    </source>
</evidence>
<keyword evidence="11" id="KW-1185">Reference proteome</keyword>
<evidence type="ECO:0000313" key="11">
    <source>
        <dbReference type="Proteomes" id="UP000005222"/>
    </source>
</evidence>
<dbReference type="HOGENOM" id="CLU_007683_0_0_1"/>
<keyword evidence="3 6" id="KW-0539">Nucleus</keyword>
<comment type="subcellular location">
    <subcellularLocation>
        <location evidence="1 6">Nucleus</location>
    </subcellularLocation>
</comment>
<dbReference type="OrthoDB" id="10249888at2759"/>
<dbReference type="GO" id="GO:0008420">
    <property type="term" value="F:RNA polymerase II CTD heptapeptide repeat phosphatase activity"/>
    <property type="evidence" value="ECO:0007669"/>
    <property type="project" value="UniProtKB-UniRule"/>
</dbReference>
<evidence type="ECO:0000259" key="9">
    <source>
        <dbReference type="PROSITE" id="PS50969"/>
    </source>
</evidence>
<feature type="domain" description="FCP1 homology" evidence="9">
    <location>
        <begin position="161"/>
        <end position="348"/>
    </location>
</feature>
<proteinExistence type="predicted"/>
<dbReference type="Proteomes" id="UP000005222">
    <property type="component" value="Chromosome J"/>
</dbReference>
<comment type="catalytic activity">
    <reaction evidence="4 6">
        <text>O-phospho-L-seryl-[protein] + H2O = L-seryl-[protein] + phosphate</text>
        <dbReference type="Rhea" id="RHEA:20629"/>
        <dbReference type="Rhea" id="RHEA-COMP:9863"/>
        <dbReference type="Rhea" id="RHEA-COMP:11604"/>
        <dbReference type="ChEBI" id="CHEBI:15377"/>
        <dbReference type="ChEBI" id="CHEBI:29999"/>
        <dbReference type="ChEBI" id="CHEBI:43474"/>
        <dbReference type="ChEBI" id="CHEBI:83421"/>
        <dbReference type="EC" id="3.1.3.16"/>
    </reaction>
</comment>
<dbReference type="SUPFAM" id="SSF52113">
    <property type="entry name" value="BRCT domain"/>
    <property type="match status" value="1"/>
</dbReference>
<dbReference type="NCBIfam" id="TIGR02250">
    <property type="entry name" value="FCP1_euk"/>
    <property type="match status" value="1"/>
</dbReference>
<dbReference type="OMA" id="DQTVIHC"/>
<dbReference type="PROSITE" id="PS50172">
    <property type="entry name" value="BRCT"/>
    <property type="match status" value="1"/>
</dbReference>
<dbReference type="InterPro" id="IPR004274">
    <property type="entry name" value="FCP1_dom"/>
</dbReference>
<dbReference type="CDD" id="cd17729">
    <property type="entry name" value="BRCT_CTDP1"/>
    <property type="match status" value="1"/>
</dbReference>
<evidence type="ECO:0000256" key="3">
    <source>
        <dbReference type="ARBA" id="ARBA00023242"/>
    </source>
</evidence>
<dbReference type="Pfam" id="PF03031">
    <property type="entry name" value="NIF"/>
    <property type="match status" value="1"/>
</dbReference>
<evidence type="ECO:0000256" key="4">
    <source>
        <dbReference type="ARBA" id="ARBA00047761"/>
    </source>
</evidence>
<dbReference type="InterPro" id="IPR036420">
    <property type="entry name" value="BRCT_dom_sf"/>
</dbReference>
<evidence type="ECO:0000256" key="2">
    <source>
        <dbReference type="ARBA" id="ARBA00022801"/>
    </source>
</evidence>
<feature type="compositionally biased region" description="Acidic residues" evidence="7">
    <location>
        <begin position="802"/>
        <end position="830"/>
    </location>
</feature>
<dbReference type="PANTHER" id="PTHR23081:SF36">
    <property type="entry name" value="RNA POLYMERASE II SUBUNIT A C-TERMINAL DOMAIN PHOSPHATASE"/>
    <property type="match status" value="1"/>
</dbReference>
<sequence>MSGLTAITLPQSIPFPVTIISILCRIGETIPKHKTLFKYKYWCYQDDPNSDGANPKKIRVERIGSFESPIEGKVEAINIKLNSEVAHSGVEICHIREPCSHAVQYGGLCALCGKSLEDEKDYSGYNYEDRATISMTHDNADLKISLDEAEKIETNTTDRLVEEKKLILVVDLDQTVIHATVDPTVGEWQSDPSNPNYKAVKDVKSFCLEEESIAPLGWEGPKLPATKCWYYVKVRPGLEQFLEQISKLYEMHIYTMATRNYALEIAKIIDPNGKYFGDRILSRDESGSLTHKNLKRLFPVDQSMVAIIDDRGDVWQWENNLIKVVPYDFFVGIGDINSSFLPKKNGQLTGPIKKRRSIARLEVLEQQGQQPESEQQEQPSESENRAERKEKQSHDEQSTKGEDEENDPPSTQDTTSRSSPVDKMVKMGGGERSDLIVEQSINRTMFLEQQQHERPLAKLQHDLEKIHQQHDTSSHLNTQNSENGENEKQNEDEDVTEGGDDDDDDENLLHDDDAELYMLEKALERIHNAYYTDLKVAENGQRPDLTEIIPNLKRTCLEGITILFSGILPLGTNYNNADIVIWCKQFGVKVVNEVVPEVTHIVARDPSTSNYKTGFTFKVRVAREILPSAKLVNPDWLFMCLSSWKKVDEEDYLIQGSEEDWHVEGKDVKRYLESLESRRAAERQSAKSQADVNTQDDAYALFDAYQEVDEFLASDSDSDNGADGVSDDENDDQGMDPGAAVMLGDEADDEDSSDRNHASASSINSTHDSFIKDAYTSTKRSFDQAFDYAPKSPKRSKPSSSDTDDSDPNVEELEKELLDGFDDLSEGDLA</sequence>
<dbReference type="InterPro" id="IPR023214">
    <property type="entry name" value="HAD_sf"/>
</dbReference>
<feature type="region of interest" description="Disordered" evidence="7">
    <location>
        <begin position="466"/>
        <end position="508"/>
    </location>
</feature>
<dbReference type="CDD" id="cd07521">
    <property type="entry name" value="HAD_FCP1-like"/>
    <property type="match status" value="1"/>
</dbReference>
<feature type="compositionally biased region" description="Acidic residues" evidence="7">
    <location>
        <begin position="490"/>
        <end position="506"/>
    </location>
</feature>
<name>G8YBE9_PICSO</name>
<dbReference type="InterPro" id="IPR011947">
    <property type="entry name" value="FCP1_euk"/>
</dbReference>
<dbReference type="FunCoup" id="G8YBE9">
    <property type="interactions" value="1369"/>
</dbReference>
<comment type="function">
    <text evidence="6">This promotes the activity of RNA polymerase II.</text>
</comment>
<keyword evidence="2 6" id="KW-0378">Hydrolase</keyword>
<dbReference type="SMART" id="SM00577">
    <property type="entry name" value="CPDc"/>
    <property type="match status" value="1"/>
</dbReference>
<dbReference type="FunFam" id="3.40.50.1000:FF:000142">
    <property type="entry name" value="Similar to FCP1-like phosphatase"/>
    <property type="match status" value="1"/>
</dbReference>
<dbReference type="InterPro" id="IPR039189">
    <property type="entry name" value="Fcp1"/>
</dbReference>
<dbReference type="PANTHER" id="PTHR23081">
    <property type="entry name" value="RNA POLYMERASE II CTD PHOSPHATASE"/>
    <property type="match status" value="1"/>
</dbReference>
<feature type="compositionally biased region" description="Polar residues" evidence="7">
    <location>
        <begin position="758"/>
        <end position="768"/>
    </location>
</feature>
<evidence type="ECO:0000259" key="8">
    <source>
        <dbReference type="PROSITE" id="PS50172"/>
    </source>
</evidence>
<organism evidence="10 11">
    <name type="scientific">Pichia sorbitophila (strain ATCC MYA-4447 / BCRC 22081 / CBS 7064 / NBRC 10061 / NRRL Y-12695)</name>
    <name type="common">Hybrid yeast</name>
    <dbReference type="NCBI Taxonomy" id="559304"/>
    <lineage>
        <taxon>Eukaryota</taxon>
        <taxon>Fungi</taxon>
        <taxon>Dikarya</taxon>
        <taxon>Ascomycota</taxon>
        <taxon>Saccharomycotina</taxon>
        <taxon>Pichiomycetes</taxon>
        <taxon>Debaryomycetaceae</taxon>
        <taxon>Millerozyma</taxon>
    </lineage>
</organism>
<feature type="region of interest" description="Disordered" evidence="7">
    <location>
        <begin position="784"/>
        <end position="830"/>
    </location>
</feature>
<dbReference type="InterPro" id="IPR001357">
    <property type="entry name" value="BRCT_dom"/>
</dbReference>
<evidence type="ECO:0000256" key="6">
    <source>
        <dbReference type="RuleBase" id="RU366066"/>
    </source>
</evidence>
<feature type="compositionally biased region" description="Basic and acidic residues" evidence="7">
    <location>
        <begin position="382"/>
        <end position="401"/>
    </location>
</feature>
<dbReference type="eggNOG" id="KOG0323">
    <property type="taxonomic scope" value="Eukaryota"/>
</dbReference>
<dbReference type="Gene3D" id="3.40.50.10190">
    <property type="entry name" value="BRCT domain"/>
    <property type="match status" value="1"/>
</dbReference>